<dbReference type="EMBL" id="ML976981">
    <property type="protein sequence ID" value="KAF1961340.1"/>
    <property type="molecule type" value="Genomic_DNA"/>
</dbReference>
<dbReference type="OrthoDB" id="5405745at2759"/>
<feature type="transmembrane region" description="Helical" evidence="1">
    <location>
        <begin position="625"/>
        <end position="643"/>
    </location>
</feature>
<name>A0A6A5UAI9_9PLEO</name>
<keyword evidence="1" id="KW-0812">Transmembrane</keyword>
<dbReference type="Pfam" id="PF12929">
    <property type="entry name" value="Mid1"/>
    <property type="match status" value="1"/>
</dbReference>
<reference evidence="2" key="1">
    <citation type="journal article" date="2020" name="Stud. Mycol.">
        <title>101 Dothideomycetes genomes: a test case for predicting lifestyles and emergence of pathogens.</title>
        <authorList>
            <person name="Haridas S."/>
            <person name="Albert R."/>
            <person name="Binder M."/>
            <person name="Bloem J."/>
            <person name="Labutti K."/>
            <person name="Salamov A."/>
            <person name="Andreopoulos B."/>
            <person name="Baker S."/>
            <person name="Barry K."/>
            <person name="Bills G."/>
            <person name="Bluhm B."/>
            <person name="Cannon C."/>
            <person name="Castanera R."/>
            <person name="Culley D."/>
            <person name="Daum C."/>
            <person name="Ezra D."/>
            <person name="Gonzalez J."/>
            <person name="Henrissat B."/>
            <person name="Kuo A."/>
            <person name="Liang C."/>
            <person name="Lipzen A."/>
            <person name="Lutzoni F."/>
            <person name="Magnuson J."/>
            <person name="Mondo S."/>
            <person name="Nolan M."/>
            <person name="Ohm R."/>
            <person name="Pangilinan J."/>
            <person name="Park H.-J."/>
            <person name="Ramirez L."/>
            <person name="Alfaro M."/>
            <person name="Sun H."/>
            <person name="Tritt A."/>
            <person name="Yoshinaga Y."/>
            <person name="Zwiers L.-H."/>
            <person name="Turgeon B."/>
            <person name="Goodwin S."/>
            <person name="Spatafora J."/>
            <person name="Crous P."/>
            <person name="Grigoriev I."/>
        </authorList>
    </citation>
    <scope>NUCLEOTIDE SEQUENCE</scope>
    <source>
        <strain evidence="2">CBS 675.92</strain>
    </source>
</reference>
<dbReference type="Proteomes" id="UP000800035">
    <property type="component" value="Unassembled WGS sequence"/>
</dbReference>
<dbReference type="PANTHER" id="PTHR39142:SF1">
    <property type="entry name" value="AEL197CP"/>
    <property type="match status" value="1"/>
</dbReference>
<evidence type="ECO:0008006" key="4">
    <source>
        <dbReference type="Google" id="ProtNLM"/>
    </source>
</evidence>
<dbReference type="GO" id="GO:0098703">
    <property type="term" value="P:calcium ion import across plasma membrane"/>
    <property type="evidence" value="ECO:0007669"/>
    <property type="project" value="InterPro"/>
</dbReference>
<gene>
    <name evidence="2" type="ORF">CC80DRAFT_532002</name>
</gene>
<evidence type="ECO:0000313" key="3">
    <source>
        <dbReference type="Proteomes" id="UP000800035"/>
    </source>
</evidence>
<evidence type="ECO:0000256" key="1">
    <source>
        <dbReference type="SAM" id="Phobius"/>
    </source>
</evidence>
<keyword evidence="3" id="KW-1185">Reference proteome</keyword>
<dbReference type="AlphaFoldDB" id="A0A6A5UAI9"/>
<protein>
    <recommendedName>
        <fullName evidence="4">Calcium channel subunit Mid1</fullName>
    </recommendedName>
</protein>
<accession>A0A6A5UAI9</accession>
<keyword evidence="1" id="KW-0472">Membrane</keyword>
<organism evidence="2 3">
    <name type="scientific">Byssothecium circinans</name>
    <dbReference type="NCBI Taxonomy" id="147558"/>
    <lineage>
        <taxon>Eukaryota</taxon>
        <taxon>Fungi</taxon>
        <taxon>Dikarya</taxon>
        <taxon>Ascomycota</taxon>
        <taxon>Pezizomycotina</taxon>
        <taxon>Dothideomycetes</taxon>
        <taxon>Pleosporomycetidae</taxon>
        <taxon>Pleosporales</taxon>
        <taxon>Massarineae</taxon>
        <taxon>Massarinaceae</taxon>
        <taxon>Byssothecium</taxon>
    </lineage>
</organism>
<proteinExistence type="predicted"/>
<dbReference type="InterPro" id="IPR024338">
    <property type="entry name" value="MID1/Yam8"/>
</dbReference>
<keyword evidence="1" id="KW-1133">Transmembrane helix</keyword>
<sequence length="644" mass="71066">MQLPKLTPLQSRLLASAIATSLVVILWICFQPHHFVYAAEIPVPDFVQHSEFKQSVPQVQPNAPAIDVHGNIIEQGRSEGGYAPDFAYFDRSLIGRQEVEVGNLTNNQKQSVEISPNTTVFFRFEKGQTSGRTARSVLAEHSSENVSGDVFENEDGEDGGLRKRQAPVRTVWVSVNTCGQPLPSVKLITSPPPQLSLHISTKEQRPEKGKPDTQSFEFEGGYANFTTNTTSDIYIGVTAPGLTDGWTGSWSFELAASLNGYYHGYDNDSQFMYMIDTDSDSTLFITFNLSTANTAEEVQKWKDNNPFTMFAFPTGNWSDLNGLERSHCGLRKQFDTANKIEVGKDITTQFGGGYPKARFNVQGLKTNGSYTGFLAVDGSDQTMQLPSGGTVRGGGLVFRQFNWTTKADDSCQVIFGLPFCSDVAYAVPSSSTFKTNDTGLISLYDTLAKNYYKNFTNSLDQIACDTTSTAQYSLARTCQNCKDDYKSWLCSVVIPRCEDFSATTPWLQERNINTPFANGSLPYAFNTTREFNTTRRDRYAYNQSRVPMIDELIKPGPYKELLPCDFLCWDIVRSCPAQLGFGCPNSPANALTYGSRDPSRKDLKCNFPGAVVSLNPDRGAAGTVGVRWGVVALMAGLVVMFGLV</sequence>
<dbReference type="GO" id="GO:0005262">
    <property type="term" value="F:calcium channel activity"/>
    <property type="evidence" value="ECO:0007669"/>
    <property type="project" value="InterPro"/>
</dbReference>
<dbReference type="PANTHER" id="PTHR39142">
    <property type="entry name" value="MID1P"/>
    <property type="match status" value="1"/>
</dbReference>
<evidence type="ECO:0000313" key="2">
    <source>
        <dbReference type="EMBL" id="KAF1961340.1"/>
    </source>
</evidence>